<reference evidence="2" key="1">
    <citation type="submission" date="2018-06" db="EMBL/GenBank/DDBJ databases">
        <authorList>
            <person name="Zhirakovskaya E."/>
        </authorList>
    </citation>
    <scope>NUCLEOTIDE SEQUENCE</scope>
</reference>
<dbReference type="Gene3D" id="3.40.50.410">
    <property type="entry name" value="von Willebrand factor, type A domain"/>
    <property type="match status" value="1"/>
</dbReference>
<feature type="domain" description="VWFA" evidence="1">
    <location>
        <begin position="239"/>
        <end position="447"/>
    </location>
</feature>
<protein>
    <submittedName>
        <fullName evidence="2">PpkA</fullName>
    </submittedName>
</protein>
<proteinExistence type="predicted"/>
<dbReference type="AlphaFoldDB" id="A0A3B1AR13"/>
<dbReference type="InterPro" id="IPR002035">
    <property type="entry name" value="VWF_A"/>
</dbReference>
<accession>A0A3B1AR13</accession>
<organism evidence="2">
    <name type="scientific">hydrothermal vent metagenome</name>
    <dbReference type="NCBI Taxonomy" id="652676"/>
    <lineage>
        <taxon>unclassified sequences</taxon>
        <taxon>metagenomes</taxon>
        <taxon>ecological metagenomes</taxon>
    </lineage>
</organism>
<gene>
    <name evidence="2" type="ORF">MNBD_GAMMA26-950</name>
</gene>
<dbReference type="SUPFAM" id="SSF53300">
    <property type="entry name" value="vWA-like"/>
    <property type="match status" value="1"/>
</dbReference>
<evidence type="ECO:0000313" key="2">
    <source>
        <dbReference type="EMBL" id="VAX06172.1"/>
    </source>
</evidence>
<evidence type="ECO:0000259" key="1">
    <source>
        <dbReference type="PROSITE" id="PS50234"/>
    </source>
</evidence>
<dbReference type="CDD" id="cd00198">
    <property type="entry name" value="vWFA"/>
    <property type="match status" value="1"/>
</dbReference>
<sequence length="681" mass="75713">MIKKRVALSVLIVLMLLSGGFTSLWAAAQKPLLMSGKSTLFQRVLARPGAQLYAAAGAAEPMRNVKPFTAFYIYGQRVVGKDKWIKVGIDSHGKTMGWVLASKLTPWNQVLTVAFRDPAKHDRVLLFRDRKSLKSLIESNDSNAYHKLYQAAESGRIGTNSPVIAMQPKNHIDIKEDFYLVPIQQHEDIFLGSEQALMLQVTSVPLKLSAPPKQQKERIRAEIQPQTRATQQVKRFRSGLVFVTDATNSMGPYINRTREAVRKVYRSIEQAGLKDEVSFGLVGYRDSLAAVPQLGYLSRTFVSLKEGTTADSFFRGARALKPANVSSQGFVEDAFAGIKRAISELDKSDHAARYIVLITDAGARTADDPLGSTGLNEDELRQLALDKGVSIWVLHLRTTLGQSNHASAAEQYKRISYYPGIGSFYYGVKMGRVKEFGRVLDALASQITQQVREVVTIEAAKAETAQSPKPALVPVKKPEPQINDQLAEFQGKVAKLGYALRMRYLQSDQSNAVPSVFNAWLVDRDFQDPTRSTLDVRVLLTRDQLSDLQYVLKQVLIAAEDGLLSPSNFLNDLKSLSASLSRDPGELRSSTRATGSGSNLADLGYMREYIEDLPYTGEVMNLSLDNWADWPAKRQLEFTHRLEDKINYYQTLHDHTDLWIALDGGPITGDSVFPVALEMLP</sequence>
<dbReference type="EMBL" id="UOFX01000011">
    <property type="protein sequence ID" value="VAX06172.1"/>
    <property type="molecule type" value="Genomic_DNA"/>
</dbReference>
<name>A0A3B1AR13_9ZZZZ</name>
<dbReference type="PROSITE" id="PS50234">
    <property type="entry name" value="VWFA"/>
    <property type="match status" value="1"/>
</dbReference>
<dbReference type="InterPro" id="IPR036465">
    <property type="entry name" value="vWFA_dom_sf"/>
</dbReference>
<dbReference type="InterPro" id="IPR052969">
    <property type="entry name" value="Thr-specific_kinase-like"/>
</dbReference>
<dbReference type="PANTHER" id="PTHR47763">
    <property type="entry name" value="ALPHA-PROTEIN KINASE VWKA"/>
    <property type="match status" value="1"/>
</dbReference>